<dbReference type="Pfam" id="PF00027">
    <property type="entry name" value="cNMP_binding"/>
    <property type="match status" value="1"/>
</dbReference>
<dbReference type="GO" id="GO:0005829">
    <property type="term" value="C:cytosol"/>
    <property type="evidence" value="ECO:0007669"/>
    <property type="project" value="TreeGrafter"/>
</dbReference>
<dbReference type="InterPro" id="IPR000595">
    <property type="entry name" value="cNMP-bd_dom"/>
</dbReference>
<dbReference type="PROSITE" id="PS50042">
    <property type="entry name" value="CNMP_BINDING_3"/>
    <property type="match status" value="1"/>
</dbReference>
<proteinExistence type="predicted"/>
<dbReference type="SMART" id="SM00100">
    <property type="entry name" value="cNMP"/>
    <property type="match status" value="1"/>
</dbReference>
<dbReference type="PANTHER" id="PTHR24567:SF74">
    <property type="entry name" value="HTH-TYPE TRANSCRIPTIONAL REGULATOR ARCR"/>
    <property type="match status" value="1"/>
</dbReference>
<dbReference type="SUPFAM" id="SSF51206">
    <property type="entry name" value="cAMP-binding domain-like"/>
    <property type="match status" value="1"/>
</dbReference>
<name>A0A381UZ84_9ZZZZ</name>
<evidence type="ECO:0000313" key="2">
    <source>
        <dbReference type="EMBL" id="SVA33436.1"/>
    </source>
</evidence>
<protein>
    <recommendedName>
        <fullName evidence="1">Cyclic nucleotide-binding domain-containing protein</fullName>
    </recommendedName>
</protein>
<dbReference type="InterPro" id="IPR050397">
    <property type="entry name" value="Env_Response_Regulators"/>
</dbReference>
<organism evidence="2">
    <name type="scientific">marine metagenome</name>
    <dbReference type="NCBI Taxonomy" id="408172"/>
    <lineage>
        <taxon>unclassified sequences</taxon>
        <taxon>metagenomes</taxon>
        <taxon>ecological metagenomes</taxon>
    </lineage>
</organism>
<dbReference type="AlphaFoldDB" id="A0A381UZ84"/>
<evidence type="ECO:0000259" key="1">
    <source>
        <dbReference type="PROSITE" id="PS50042"/>
    </source>
</evidence>
<dbReference type="InterPro" id="IPR018490">
    <property type="entry name" value="cNMP-bd_dom_sf"/>
</dbReference>
<sequence>MRNTLVIFGQLTDDDVVWLTEAGAPRRLAVGVQLIEEGTPVQFVYLLLDGEAKVTTGENGQTDVARLRAGDMIGEMSFVDASPPSASVTTTVDSMVLEIPRHALERRLQADSGFASRFFQALAMLLSDRLRQTMDRFKDTGRNAAENALAIDELDPNVLEVVTRAGERFERLLKASREKLLN</sequence>
<dbReference type="GO" id="GO:0003700">
    <property type="term" value="F:DNA-binding transcription factor activity"/>
    <property type="evidence" value="ECO:0007669"/>
    <property type="project" value="TreeGrafter"/>
</dbReference>
<dbReference type="CDD" id="cd00038">
    <property type="entry name" value="CAP_ED"/>
    <property type="match status" value="1"/>
</dbReference>
<feature type="domain" description="Cyclic nucleotide-binding" evidence="1">
    <location>
        <begin position="7"/>
        <end position="125"/>
    </location>
</feature>
<dbReference type="Gene3D" id="2.60.120.10">
    <property type="entry name" value="Jelly Rolls"/>
    <property type="match status" value="1"/>
</dbReference>
<gene>
    <name evidence="2" type="ORF">METZ01_LOCUS86290</name>
</gene>
<dbReference type="EMBL" id="UINC01007457">
    <property type="protein sequence ID" value="SVA33436.1"/>
    <property type="molecule type" value="Genomic_DNA"/>
</dbReference>
<dbReference type="InterPro" id="IPR014710">
    <property type="entry name" value="RmlC-like_jellyroll"/>
</dbReference>
<accession>A0A381UZ84</accession>
<dbReference type="PANTHER" id="PTHR24567">
    <property type="entry name" value="CRP FAMILY TRANSCRIPTIONAL REGULATORY PROTEIN"/>
    <property type="match status" value="1"/>
</dbReference>
<reference evidence="2" key="1">
    <citation type="submission" date="2018-05" db="EMBL/GenBank/DDBJ databases">
        <authorList>
            <person name="Lanie J.A."/>
            <person name="Ng W.-L."/>
            <person name="Kazmierczak K.M."/>
            <person name="Andrzejewski T.M."/>
            <person name="Davidsen T.M."/>
            <person name="Wayne K.J."/>
            <person name="Tettelin H."/>
            <person name="Glass J.I."/>
            <person name="Rusch D."/>
            <person name="Podicherti R."/>
            <person name="Tsui H.-C.T."/>
            <person name="Winkler M.E."/>
        </authorList>
    </citation>
    <scope>NUCLEOTIDE SEQUENCE</scope>
</reference>